<name>A0AAN9VPJ9_9ORTH</name>
<evidence type="ECO:0000313" key="2">
    <source>
        <dbReference type="EMBL" id="KAK7867878.1"/>
    </source>
</evidence>
<proteinExistence type="predicted"/>
<evidence type="ECO:0000313" key="3">
    <source>
        <dbReference type="Proteomes" id="UP001378592"/>
    </source>
</evidence>
<feature type="compositionally biased region" description="Low complexity" evidence="1">
    <location>
        <begin position="141"/>
        <end position="152"/>
    </location>
</feature>
<evidence type="ECO:0000256" key="1">
    <source>
        <dbReference type="SAM" id="MobiDB-lite"/>
    </source>
</evidence>
<reference evidence="2 3" key="1">
    <citation type="submission" date="2024-03" db="EMBL/GenBank/DDBJ databases">
        <title>The genome assembly and annotation of the cricket Gryllus longicercus Weissman &amp; Gray.</title>
        <authorList>
            <person name="Szrajer S."/>
            <person name="Gray D."/>
            <person name="Ylla G."/>
        </authorList>
    </citation>
    <scope>NUCLEOTIDE SEQUENCE [LARGE SCALE GENOMIC DNA]</scope>
    <source>
        <strain evidence="2">DAG 2021-001</strain>
        <tissue evidence="2">Whole body minus gut</tissue>
    </source>
</reference>
<accession>A0AAN9VPJ9</accession>
<dbReference type="EMBL" id="JAZDUA010000107">
    <property type="protein sequence ID" value="KAK7867878.1"/>
    <property type="molecule type" value="Genomic_DNA"/>
</dbReference>
<sequence length="428" mass="48710">MKRLKAPDCMSSEEILEENCSKKITKVKKLVTTSQPILRYDQKIKLNAILSNWKPPLKNKPNESHDVCDLTDIMQQSEMKVLNCEDTLIEAKQVQKISPSYFAELKFNQVESSFSKDNYHVNSPLVQKSPQQHQGSCNAQPSTSSETPSYETHMTNTTFDFNDQKTKDILVCDINASEVKIKNKNSDSESQENSPNEKVNIPYCNASTPEVARTPPTPPTLKVSFLNSNVGYDLSPNNLKKLTPNEACEEQPNLIEKSPNKSKTYNEAELLKNENVNSNKLPTETMKSEVSTLTKYSASNACKTESEHVSNISYSQLDSIENNPSTSTSQRELMQDINFPREVAQELNPSRELAQDHHLSREFAQDIKNSDFIPFHLTALTPKMPRINWVRQLQEDKRQLQVVVREISQLNAMLTRAIREIWPARPLH</sequence>
<organism evidence="2 3">
    <name type="scientific">Gryllus longicercus</name>
    <dbReference type="NCBI Taxonomy" id="2509291"/>
    <lineage>
        <taxon>Eukaryota</taxon>
        <taxon>Metazoa</taxon>
        <taxon>Ecdysozoa</taxon>
        <taxon>Arthropoda</taxon>
        <taxon>Hexapoda</taxon>
        <taxon>Insecta</taxon>
        <taxon>Pterygota</taxon>
        <taxon>Neoptera</taxon>
        <taxon>Polyneoptera</taxon>
        <taxon>Orthoptera</taxon>
        <taxon>Ensifera</taxon>
        <taxon>Gryllidea</taxon>
        <taxon>Grylloidea</taxon>
        <taxon>Gryllidae</taxon>
        <taxon>Gryllinae</taxon>
        <taxon>Gryllus</taxon>
    </lineage>
</organism>
<protein>
    <submittedName>
        <fullName evidence="2">Uncharacterized protein</fullName>
    </submittedName>
</protein>
<dbReference type="Proteomes" id="UP001378592">
    <property type="component" value="Unassembled WGS sequence"/>
</dbReference>
<feature type="region of interest" description="Disordered" evidence="1">
    <location>
        <begin position="127"/>
        <end position="153"/>
    </location>
</feature>
<feature type="region of interest" description="Disordered" evidence="1">
    <location>
        <begin position="183"/>
        <end position="202"/>
    </location>
</feature>
<gene>
    <name evidence="2" type="ORF">R5R35_008625</name>
</gene>
<keyword evidence="3" id="KW-1185">Reference proteome</keyword>
<comment type="caution">
    <text evidence="2">The sequence shown here is derived from an EMBL/GenBank/DDBJ whole genome shotgun (WGS) entry which is preliminary data.</text>
</comment>
<dbReference type="AlphaFoldDB" id="A0AAN9VPJ9"/>
<feature type="compositionally biased region" description="Polar residues" evidence="1">
    <location>
        <begin position="127"/>
        <end position="140"/>
    </location>
</feature>